<protein>
    <recommendedName>
        <fullName evidence="12">TonB C-terminal domain-containing protein</fullName>
    </recommendedName>
</protein>
<comment type="similarity">
    <text evidence="2">Belongs to the TonB family.</text>
</comment>
<feature type="compositionally biased region" description="Pro residues" evidence="10">
    <location>
        <begin position="90"/>
        <end position="110"/>
    </location>
</feature>
<evidence type="ECO:0000256" key="2">
    <source>
        <dbReference type="ARBA" id="ARBA00006555"/>
    </source>
</evidence>
<reference evidence="14" key="1">
    <citation type="journal article" date="2019" name="Int. J. Syst. Evol. Microbiol.">
        <title>The Global Catalogue of Microorganisms (GCM) 10K type strain sequencing project: providing services to taxonomists for standard genome sequencing and annotation.</title>
        <authorList>
            <consortium name="The Broad Institute Genomics Platform"/>
            <consortium name="The Broad Institute Genome Sequencing Center for Infectious Disease"/>
            <person name="Wu L."/>
            <person name="Ma J."/>
        </authorList>
    </citation>
    <scope>NUCLEOTIDE SEQUENCE [LARGE SCALE GENOMIC DNA]</scope>
    <source>
        <strain evidence="14">JCM 18392</strain>
    </source>
</reference>
<dbReference type="InterPro" id="IPR006260">
    <property type="entry name" value="TonB/TolA_C"/>
</dbReference>
<dbReference type="NCBIfam" id="TIGR01352">
    <property type="entry name" value="tonB_Cterm"/>
    <property type="match status" value="1"/>
</dbReference>
<evidence type="ECO:0000256" key="6">
    <source>
        <dbReference type="ARBA" id="ARBA00022692"/>
    </source>
</evidence>
<feature type="transmembrane region" description="Helical" evidence="11">
    <location>
        <begin position="12"/>
        <end position="36"/>
    </location>
</feature>
<evidence type="ECO:0000256" key="4">
    <source>
        <dbReference type="ARBA" id="ARBA00022475"/>
    </source>
</evidence>
<evidence type="ECO:0000313" key="14">
    <source>
        <dbReference type="Proteomes" id="UP001501323"/>
    </source>
</evidence>
<evidence type="ECO:0000256" key="10">
    <source>
        <dbReference type="SAM" id="MobiDB-lite"/>
    </source>
</evidence>
<dbReference type="RefSeq" id="WP_345295168.1">
    <property type="nucleotide sequence ID" value="NZ_BAABJY010000002.1"/>
</dbReference>
<comment type="caution">
    <text evidence="13">The sequence shown here is derived from an EMBL/GenBank/DDBJ whole genome shotgun (WGS) entry which is preliminary data.</text>
</comment>
<dbReference type="InterPro" id="IPR051045">
    <property type="entry name" value="TonB-dependent_transducer"/>
</dbReference>
<accession>A0ABP9E249</accession>
<dbReference type="Pfam" id="PF03544">
    <property type="entry name" value="TonB_C"/>
    <property type="match status" value="1"/>
</dbReference>
<evidence type="ECO:0000256" key="3">
    <source>
        <dbReference type="ARBA" id="ARBA00022448"/>
    </source>
</evidence>
<dbReference type="EMBL" id="BAABJY010000002">
    <property type="protein sequence ID" value="GAA4866275.1"/>
    <property type="molecule type" value="Genomic_DNA"/>
</dbReference>
<feature type="region of interest" description="Disordered" evidence="10">
    <location>
        <begin position="51"/>
        <end position="128"/>
    </location>
</feature>
<organism evidence="13 14">
    <name type="scientific">Luteimonas vadosa</name>
    <dbReference type="NCBI Taxonomy" id="1165507"/>
    <lineage>
        <taxon>Bacteria</taxon>
        <taxon>Pseudomonadati</taxon>
        <taxon>Pseudomonadota</taxon>
        <taxon>Gammaproteobacteria</taxon>
        <taxon>Lysobacterales</taxon>
        <taxon>Lysobacteraceae</taxon>
        <taxon>Luteimonas</taxon>
    </lineage>
</organism>
<keyword evidence="3" id="KW-0813">Transport</keyword>
<evidence type="ECO:0000256" key="9">
    <source>
        <dbReference type="ARBA" id="ARBA00023136"/>
    </source>
</evidence>
<keyword evidence="4" id="KW-1003">Cell membrane</keyword>
<evidence type="ECO:0000256" key="1">
    <source>
        <dbReference type="ARBA" id="ARBA00004383"/>
    </source>
</evidence>
<keyword evidence="9 11" id="KW-0472">Membrane</keyword>
<name>A0ABP9E249_9GAMM</name>
<comment type="subcellular location">
    <subcellularLocation>
        <location evidence="1">Cell inner membrane</location>
        <topology evidence="1">Single-pass membrane protein</topology>
        <orientation evidence="1">Periplasmic side</orientation>
    </subcellularLocation>
</comment>
<keyword evidence="5" id="KW-0997">Cell inner membrane</keyword>
<evidence type="ECO:0000256" key="7">
    <source>
        <dbReference type="ARBA" id="ARBA00022927"/>
    </source>
</evidence>
<feature type="domain" description="TonB C-terminal" evidence="12">
    <location>
        <begin position="116"/>
        <end position="207"/>
    </location>
</feature>
<evidence type="ECO:0000313" key="13">
    <source>
        <dbReference type="EMBL" id="GAA4866275.1"/>
    </source>
</evidence>
<keyword evidence="8 11" id="KW-1133">Transmembrane helix</keyword>
<dbReference type="PANTHER" id="PTHR33446">
    <property type="entry name" value="PROTEIN TONB-RELATED"/>
    <property type="match status" value="1"/>
</dbReference>
<evidence type="ECO:0000256" key="5">
    <source>
        <dbReference type="ARBA" id="ARBA00022519"/>
    </source>
</evidence>
<dbReference type="PANTHER" id="PTHR33446:SF2">
    <property type="entry name" value="PROTEIN TONB"/>
    <property type="match status" value="1"/>
</dbReference>
<keyword evidence="14" id="KW-1185">Reference proteome</keyword>
<dbReference type="PROSITE" id="PS52015">
    <property type="entry name" value="TONB_CTD"/>
    <property type="match status" value="1"/>
</dbReference>
<dbReference type="InterPro" id="IPR037682">
    <property type="entry name" value="TonB_C"/>
</dbReference>
<evidence type="ECO:0000256" key="11">
    <source>
        <dbReference type="SAM" id="Phobius"/>
    </source>
</evidence>
<proteinExistence type="inferred from homology"/>
<gene>
    <name evidence="13" type="ORF">GCM10023332_18080</name>
</gene>
<sequence length="207" mass="22422">MPSSASRPWFRLSAGAAWSILAAAGLGLLLFLALWVDQRNDRDFYRQAEAPRRADGQAFEPLPAPPAISGSIDTRLPDADRNAGRGQPPDILPPLPPPVAPPPAEQPPPLRAEATGFTSPPVPIDMPPPSYPPEAMRRRESGTVLLRIEVDAQGRPHSMDIVRASGSRHLDRAALVAARSWRFRPAMRNGEPVSGTVNVPVSFDARR</sequence>
<evidence type="ECO:0000256" key="8">
    <source>
        <dbReference type="ARBA" id="ARBA00022989"/>
    </source>
</evidence>
<evidence type="ECO:0000259" key="12">
    <source>
        <dbReference type="PROSITE" id="PS52015"/>
    </source>
</evidence>
<dbReference type="SUPFAM" id="SSF74653">
    <property type="entry name" value="TolA/TonB C-terminal domain"/>
    <property type="match status" value="1"/>
</dbReference>
<dbReference type="Proteomes" id="UP001501323">
    <property type="component" value="Unassembled WGS sequence"/>
</dbReference>
<dbReference type="Gene3D" id="3.30.1150.10">
    <property type="match status" value="1"/>
</dbReference>
<keyword evidence="7" id="KW-0653">Protein transport</keyword>
<keyword evidence="6 11" id="KW-0812">Transmembrane</keyword>